<dbReference type="InterPro" id="IPR015797">
    <property type="entry name" value="NUDIX_hydrolase-like_dom_sf"/>
</dbReference>
<dbReference type="EMBL" id="LTDF01000137">
    <property type="protein sequence ID" value="KXT45436.1"/>
    <property type="molecule type" value="Genomic_DNA"/>
</dbReference>
<dbReference type="InterPro" id="IPR050241">
    <property type="entry name" value="NAD-cap_RNA_hydrolase_NudC"/>
</dbReference>
<evidence type="ECO:0000313" key="8">
    <source>
        <dbReference type="Proteomes" id="UP000070319"/>
    </source>
</evidence>
<evidence type="ECO:0000313" key="7">
    <source>
        <dbReference type="EMBL" id="KXT45436.1"/>
    </source>
</evidence>
<dbReference type="PROSITE" id="PS51462">
    <property type="entry name" value="NUDIX"/>
    <property type="match status" value="1"/>
</dbReference>
<dbReference type="PRINTS" id="PR00502">
    <property type="entry name" value="NUDIXFAMILY"/>
</dbReference>
<evidence type="ECO:0000256" key="5">
    <source>
        <dbReference type="RuleBase" id="RU003476"/>
    </source>
</evidence>
<evidence type="ECO:0000256" key="3">
    <source>
        <dbReference type="ARBA" id="ARBA00022801"/>
    </source>
</evidence>
<comment type="cofactor">
    <cofactor evidence="1">
        <name>Mg(2+)</name>
        <dbReference type="ChEBI" id="CHEBI:18420"/>
    </cofactor>
</comment>
<keyword evidence="3 5" id="KW-0378">Hydrolase</keyword>
<evidence type="ECO:0000259" key="6">
    <source>
        <dbReference type="PROSITE" id="PS51462"/>
    </source>
</evidence>
<dbReference type="InterPro" id="IPR020476">
    <property type="entry name" value="Nudix_hydrolase"/>
</dbReference>
<reference evidence="7 8" key="1">
    <citation type="submission" date="2016-02" db="EMBL/GenBank/DDBJ databases">
        <authorList>
            <person name="Wen L."/>
            <person name="He K."/>
            <person name="Yang H."/>
        </authorList>
    </citation>
    <scope>NUCLEOTIDE SEQUENCE [LARGE SCALE GENOMIC DNA]</scope>
    <source>
        <strain evidence="7 8">KLE1704</strain>
    </source>
</reference>
<dbReference type="InterPro" id="IPR020084">
    <property type="entry name" value="NUDIX_hydrolase_CS"/>
</dbReference>
<dbReference type="PROSITE" id="PS00893">
    <property type="entry name" value="NUDIX_BOX"/>
    <property type="match status" value="1"/>
</dbReference>
<organism evidence="7">
    <name type="scientific">Bacteroides intestinalis</name>
    <dbReference type="NCBI Taxonomy" id="329854"/>
    <lineage>
        <taxon>Bacteria</taxon>
        <taxon>Pseudomonadati</taxon>
        <taxon>Bacteroidota</taxon>
        <taxon>Bacteroidia</taxon>
        <taxon>Bacteroidales</taxon>
        <taxon>Bacteroidaceae</taxon>
        <taxon>Bacteroides</taxon>
    </lineage>
</organism>
<dbReference type="PANTHER" id="PTHR42904">
    <property type="entry name" value="NUDIX HYDROLASE, NUDC SUBFAMILY"/>
    <property type="match status" value="1"/>
</dbReference>
<dbReference type="GO" id="GO:0046872">
    <property type="term" value="F:metal ion binding"/>
    <property type="evidence" value="ECO:0007669"/>
    <property type="project" value="UniProtKB-KW"/>
</dbReference>
<protein>
    <submittedName>
        <fullName evidence="7">Hydrolase, NUDIX family</fullName>
    </submittedName>
</protein>
<dbReference type="PANTHER" id="PTHR42904:SF12">
    <property type="entry name" value="ADP-RIBOSE PYROPHOSPHATASE-RELATED"/>
    <property type="match status" value="1"/>
</dbReference>
<dbReference type="Proteomes" id="UP000070319">
    <property type="component" value="Unassembled WGS sequence"/>
</dbReference>
<keyword evidence="4" id="KW-0460">Magnesium</keyword>
<comment type="caution">
    <text evidence="7">The sequence shown here is derived from an EMBL/GenBank/DDBJ whole genome shotgun (WGS) entry which is preliminary data.</text>
</comment>
<evidence type="ECO:0000256" key="4">
    <source>
        <dbReference type="ARBA" id="ARBA00022842"/>
    </source>
</evidence>
<dbReference type="Pfam" id="PF00293">
    <property type="entry name" value="NUDIX"/>
    <property type="match status" value="1"/>
</dbReference>
<dbReference type="CDD" id="cd04681">
    <property type="entry name" value="NUDIX_Hydrolase"/>
    <property type="match status" value="1"/>
</dbReference>
<dbReference type="SUPFAM" id="SSF55811">
    <property type="entry name" value="Nudix"/>
    <property type="match status" value="1"/>
</dbReference>
<gene>
    <name evidence="7" type="ORF">HMPREF2531_03585</name>
</gene>
<comment type="similarity">
    <text evidence="5">Belongs to the Nudix hydrolase family.</text>
</comment>
<dbReference type="GO" id="GO:0006742">
    <property type="term" value="P:NADP+ catabolic process"/>
    <property type="evidence" value="ECO:0007669"/>
    <property type="project" value="TreeGrafter"/>
</dbReference>
<name>A0A139L1Z1_9BACE</name>
<dbReference type="GO" id="GO:0005829">
    <property type="term" value="C:cytosol"/>
    <property type="evidence" value="ECO:0007669"/>
    <property type="project" value="TreeGrafter"/>
</dbReference>
<dbReference type="AlphaFoldDB" id="A0A139L1Z1"/>
<dbReference type="Gene3D" id="3.90.79.10">
    <property type="entry name" value="Nucleoside Triphosphate Pyrophosphohydrolase"/>
    <property type="match status" value="1"/>
</dbReference>
<dbReference type="GO" id="GO:0035529">
    <property type="term" value="F:NADH pyrophosphatase activity"/>
    <property type="evidence" value="ECO:0007669"/>
    <property type="project" value="TreeGrafter"/>
</dbReference>
<dbReference type="PATRIC" id="fig|329854.7.peg.3647"/>
<evidence type="ECO:0000256" key="2">
    <source>
        <dbReference type="ARBA" id="ARBA00022723"/>
    </source>
</evidence>
<accession>A0A139L1Z1</accession>
<feature type="domain" description="Nudix hydrolase" evidence="6">
    <location>
        <begin position="54"/>
        <end position="187"/>
    </location>
</feature>
<proteinExistence type="inferred from homology"/>
<dbReference type="GO" id="GO:0019677">
    <property type="term" value="P:NAD+ catabolic process"/>
    <property type="evidence" value="ECO:0007669"/>
    <property type="project" value="TreeGrafter"/>
</dbReference>
<evidence type="ECO:0000256" key="1">
    <source>
        <dbReference type="ARBA" id="ARBA00001946"/>
    </source>
</evidence>
<keyword evidence="2" id="KW-0479">Metal-binding</keyword>
<dbReference type="InterPro" id="IPR000086">
    <property type="entry name" value="NUDIX_hydrolase_dom"/>
</dbReference>
<sequence length="190" mass="21511">MAAGYIILKPNIQPFMEHPFSQFKYCPKCGSVHFEINNEKSKRCADCEFVYYFNPSAATVALIMNERNELLVCRRAKDPAKGTLDLPGGFIDMAETGEEGVSREVKEETGMEVKKAEYLFSLPNIYVYSGFTVHTLDLFFRCTVTDTLHYQAMDDAADVFFLPLKDIHTEDFGLSSIRKGVGIFLKEMGE</sequence>